<accession>A0ABN0D5I1</accession>
<name>A0ABN0D5I1_9LACO</name>
<organism evidence="2 3">
    <name type="scientific">Limosilactobacillus oris F0423</name>
    <dbReference type="NCBI Taxonomy" id="944562"/>
    <lineage>
        <taxon>Bacteria</taxon>
        <taxon>Bacillati</taxon>
        <taxon>Bacillota</taxon>
        <taxon>Bacilli</taxon>
        <taxon>Lactobacillales</taxon>
        <taxon>Lactobacillaceae</taxon>
        <taxon>Limosilactobacillus</taxon>
    </lineage>
</organism>
<evidence type="ECO:0000313" key="2">
    <source>
        <dbReference type="EMBL" id="EGS37318.1"/>
    </source>
</evidence>
<dbReference type="EMBL" id="AFTL01000012">
    <property type="protein sequence ID" value="EGS37318.1"/>
    <property type="molecule type" value="Genomic_DNA"/>
</dbReference>
<dbReference type="Proteomes" id="UP000006035">
    <property type="component" value="Unassembled WGS sequence"/>
</dbReference>
<gene>
    <name evidence="2" type="ORF">HMPREF9102_1384</name>
</gene>
<proteinExistence type="predicted"/>
<comment type="caution">
    <text evidence="2">The sequence shown here is derived from an EMBL/GenBank/DDBJ whole genome shotgun (WGS) entry which is preliminary data.</text>
</comment>
<protein>
    <submittedName>
        <fullName evidence="2">Uncharacterized protein</fullName>
    </submittedName>
</protein>
<feature type="compositionally biased region" description="Polar residues" evidence="1">
    <location>
        <begin position="115"/>
        <end position="125"/>
    </location>
</feature>
<keyword evidence="3" id="KW-1185">Reference proteome</keyword>
<feature type="compositionally biased region" description="Basic and acidic residues" evidence="1">
    <location>
        <begin position="104"/>
        <end position="114"/>
    </location>
</feature>
<evidence type="ECO:0000313" key="3">
    <source>
        <dbReference type="Proteomes" id="UP000006035"/>
    </source>
</evidence>
<feature type="compositionally biased region" description="Basic residues" evidence="1">
    <location>
        <begin position="93"/>
        <end position="103"/>
    </location>
</feature>
<evidence type="ECO:0000256" key="1">
    <source>
        <dbReference type="SAM" id="MobiDB-lite"/>
    </source>
</evidence>
<reference evidence="2 3" key="1">
    <citation type="submission" date="2011-05" db="EMBL/GenBank/DDBJ databases">
        <authorList>
            <person name="Durkin A.S."/>
            <person name="Kim M."/>
            <person name="Radune D."/>
            <person name="Hostetler J."/>
            <person name="Torralba M."/>
            <person name="Gillis M."/>
            <person name="Methe B."/>
            <person name="Sutton G."/>
            <person name="Nelson K.E."/>
        </authorList>
    </citation>
    <scope>NUCLEOTIDE SEQUENCE [LARGE SCALE GENOMIC DNA]</scope>
    <source>
        <strain evidence="2 3">F0423</strain>
    </source>
</reference>
<feature type="region of interest" description="Disordered" evidence="1">
    <location>
        <begin position="88"/>
        <end position="150"/>
    </location>
</feature>
<feature type="compositionally biased region" description="Low complexity" evidence="1">
    <location>
        <begin position="126"/>
        <end position="139"/>
    </location>
</feature>
<sequence length="190" mass="20597">MVAQPGMGSISGSVPVYAAQQQGKFSNSDYAALAFLRFSKQSIADVADGSIQLNKDGKNYLLTDSNNQFTISVGKKKVAIETTDQNNNVTKHNYSKSKVKKQFKGHEGEVKAKNATDQAQAPSTDSNAAQQQNTTGQQSADPQANNGGKQMIFENEWFQRLIAAGWDEHADTADYYTQKAGLSDVQVAPQ</sequence>